<feature type="domain" description="HTH marR-type" evidence="4">
    <location>
        <begin position="1"/>
        <end position="141"/>
    </location>
</feature>
<dbReference type="GO" id="GO:0006950">
    <property type="term" value="P:response to stress"/>
    <property type="evidence" value="ECO:0007669"/>
    <property type="project" value="TreeGrafter"/>
</dbReference>
<dbReference type="Gene3D" id="1.10.10.10">
    <property type="entry name" value="Winged helix-like DNA-binding domain superfamily/Winged helix DNA-binding domain"/>
    <property type="match status" value="1"/>
</dbReference>
<keyword evidence="1" id="KW-0805">Transcription regulation</keyword>
<dbReference type="PROSITE" id="PS01117">
    <property type="entry name" value="HTH_MARR_1"/>
    <property type="match status" value="1"/>
</dbReference>
<dbReference type="OrthoDB" id="4731280at2"/>
<evidence type="ECO:0000313" key="6">
    <source>
        <dbReference type="Proteomes" id="UP000256541"/>
    </source>
</evidence>
<dbReference type="InterPro" id="IPR039422">
    <property type="entry name" value="MarR/SlyA-like"/>
</dbReference>
<reference evidence="5 6" key="1">
    <citation type="submission" date="2017-04" db="EMBL/GenBank/DDBJ databases">
        <title>Comparative genome analysis of Subtercola boreus.</title>
        <authorList>
            <person name="Cho Y.-J."/>
            <person name="Cho A."/>
            <person name="Kim O.-S."/>
            <person name="Lee J.-I."/>
        </authorList>
    </citation>
    <scope>NUCLEOTIDE SEQUENCE [LARGE SCALE GENOMIC DNA]</scope>
    <source>
        <strain evidence="5 6">P27479</strain>
    </source>
</reference>
<dbReference type="SUPFAM" id="SSF46785">
    <property type="entry name" value="Winged helix' DNA-binding domain"/>
    <property type="match status" value="1"/>
</dbReference>
<dbReference type="Pfam" id="PF12802">
    <property type="entry name" value="MarR_2"/>
    <property type="match status" value="1"/>
</dbReference>
<dbReference type="GO" id="GO:0003700">
    <property type="term" value="F:DNA-binding transcription factor activity"/>
    <property type="evidence" value="ECO:0007669"/>
    <property type="project" value="InterPro"/>
</dbReference>
<dbReference type="PROSITE" id="PS50995">
    <property type="entry name" value="HTH_MARR_2"/>
    <property type="match status" value="1"/>
</dbReference>
<dbReference type="InterPro" id="IPR000835">
    <property type="entry name" value="HTH_MarR-typ"/>
</dbReference>
<dbReference type="InterPro" id="IPR036388">
    <property type="entry name" value="WH-like_DNA-bd_sf"/>
</dbReference>
<keyword evidence="2" id="KW-0238">DNA-binding</keyword>
<dbReference type="PANTHER" id="PTHR33164:SF43">
    <property type="entry name" value="HTH-TYPE TRANSCRIPTIONAL REPRESSOR YETL"/>
    <property type="match status" value="1"/>
</dbReference>
<dbReference type="PANTHER" id="PTHR33164">
    <property type="entry name" value="TRANSCRIPTIONAL REGULATOR, MARR FAMILY"/>
    <property type="match status" value="1"/>
</dbReference>
<dbReference type="InterPro" id="IPR036390">
    <property type="entry name" value="WH_DNA-bd_sf"/>
</dbReference>
<evidence type="ECO:0000313" key="5">
    <source>
        <dbReference type="EMBL" id="RFA14065.1"/>
    </source>
</evidence>
<dbReference type="Proteomes" id="UP000256541">
    <property type="component" value="Unassembled WGS sequence"/>
</dbReference>
<dbReference type="GO" id="GO:0003677">
    <property type="term" value="F:DNA binding"/>
    <property type="evidence" value="ECO:0007669"/>
    <property type="project" value="UniProtKB-KW"/>
</dbReference>
<evidence type="ECO:0000256" key="3">
    <source>
        <dbReference type="ARBA" id="ARBA00023163"/>
    </source>
</evidence>
<dbReference type="AlphaFoldDB" id="A0A3E0VWT8"/>
<dbReference type="SMART" id="SM00347">
    <property type="entry name" value="HTH_MARR"/>
    <property type="match status" value="1"/>
</dbReference>
<comment type="caution">
    <text evidence="5">The sequence shown here is derived from an EMBL/GenBank/DDBJ whole genome shotgun (WGS) entry which is preliminary data.</text>
</comment>
<organism evidence="5 6">
    <name type="scientific">Subtercola boreus</name>
    <dbReference type="NCBI Taxonomy" id="120213"/>
    <lineage>
        <taxon>Bacteria</taxon>
        <taxon>Bacillati</taxon>
        <taxon>Actinomycetota</taxon>
        <taxon>Actinomycetes</taxon>
        <taxon>Micrococcales</taxon>
        <taxon>Microbacteriaceae</taxon>
        <taxon>Subtercola</taxon>
    </lineage>
</organism>
<keyword evidence="3" id="KW-0804">Transcription</keyword>
<gene>
    <name evidence="5" type="ORF">B7R22_10635</name>
</gene>
<accession>A0A3E0VWT8</accession>
<evidence type="ECO:0000259" key="4">
    <source>
        <dbReference type="PROSITE" id="PS50995"/>
    </source>
</evidence>
<proteinExistence type="predicted"/>
<dbReference type="InterPro" id="IPR023187">
    <property type="entry name" value="Tscrpt_reg_MarR-type_CS"/>
</dbReference>
<evidence type="ECO:0000256" key="2">
    <source>
        <dbReference type="ARBA" id="ARBA00023125"/>
    </source>
</evidence>
<sequence length="149" mass="16151">MPDESQPQHDSVGAWAKQYYFASRALIEATLREHGIGPTQWYVLHQLVNEGPTTQRELALALKIERATMSGVVSTLVRKGLVAQIPDAADQRQRILSVTAAGRTLWAGLPDPVALATAASFEGVDEADLAVARRVLQAATARLLEHLDS</sequence>
<dbReference type="RefSeq" id="WP_116411721.1">
    <property type="nucleotide sequence ID" value="NZ_NBXB01000029.1"/>
</dbReference>
<protein>
    <submittedName>
        <fullName evidence="5">MarR family transcriptional regulator</fullName>
    </submittedName>
</protein>
<dbReference type="EMBL" id="NBXB01000029">
    <property type="protein sequence ID" value="RFA14065.1"/>
    <property type="molecule type" value="Genomic_DNA"/>
</dbReference>
<evidence type="ECO:0000256" key="1">
    <source>
        <dbReference type="ARBA" id="ARBA00023015"/>
    </source>
</evidence>
<name>A0A3E0VWT8_9MICO</name>